<evidence type="ECO:0000313" key="8">
    <source>
        <dbReference type="Proteomes" id="UP000829196"/>
    </source>
</evidence>
<keyword evidence="4" id="KW-0812">Transmembrane</keyword>
<dbReference type="PROSITE" id="PS50090">
    <property type="entry name" value="MYB_LIKE"/>
    <property type="match status" value="1"/>
</dbReference>
<sequence length="959" mass="107187">MHLKKSEAQIGEESFGFSSDFSPPPFLQIHISNPSTDYGFSTQSSQFAAVYGLPPASTPHKRPVMNHPAAAAAADCRPISAVRLPTSSPRRVLLRLPFSNGTRSALRHLFRRLRFRIRLVFLLSFPSLYFLLVTFSSSSLSPPSSSSGRSFLLDFFSAVAFSSAILFFLSLSLNVFSLSSLRLLLSRSSSLLPRYHRICPRPVQWSIGSAVEKPKSYMGAASGFSVQVYNNGDVFEGEFHKGKCSGSGVYYYYMSGRYEGDWVDNKYDGYGIETWARGSRYRGQYRQGLRHGFGVYRFYNGDAYTGEWLNGQSHGYGLHACEDGSRYVGGFKWGVKHGLGHYHFRNRDTYAGEYFADKMHGFGVYRFANGHRYEGAWHEGRRQGLGMYIFRNGEAQAGYWQNGTLDALITQNSLPGSPVAVNDSKVLNAVQEARRAAERAFDLPRFDDRAHNTIAAANKAANAARVAAVKAVQKPSPSNGGESIPWKRRAVWPDYNNKWARCPGAVLNRQGFVMGILGHGTYIRGVAVDLCHDRVDGNKLVKDYIAYFDDYLIRCKGETSTIPAQILSMFSTGLREDLCNELFTRNITTLENAYSLVLDLGEARSQHPSRHHDSRPSYRPSGSSTPHTPMVLPTPGSTTQPSPGPLTPCFDVRSKPPTPDTPRFNPGTKCFRSQGYGYIASQRSSPYKVTIIEEITEAEFEHEVDQIHQVDNDGEFFEEDDDTAVIQYIQKIDTSPTCVVRCALSQPVTIDNWRRTMVFHTYTKIKDKNCKVIVDSGSCINAVSSSMVSKLGLACLSFPTPTLISKIEVKEALSKMKCGKAVGPEYIPIESYGKIGGDIICRIQVGWLKWRNALELDSYVVEQDSALDPRINRKAFTPEEEERLLSVEHHYGNKWSLIARFFPGKTNNSVKNHWHKVEYYVDDIVVKSMNLHFDASSALVPEVDAKSPSIGRSPQDAYT</sequence>
<dbReference type="InterPro" id="IPR017930">
    <property type="entry name" value="Myb_dom"/>
</dbReference>
<dbReference type="PANTHER" id="PTHR23084">
    <property type="entry name" value="PHOSPHATIDYLINOSITOL-4-PHOSPHATE 5-KINASE RELATED"/>
    <property type="match status" value="1"/>
</dbReference>
<dbReference type="Gene3D" id="1.10.10.60">
    <property type="entry name" value="Homeodomain-like"/>
    <property type="match status" value="1"/>
</dbReference>
<feature type="transmembrane region" description="Helical" evidence="4">
    <location>
        <begin position="117"/>
        <end position="135"/>
    </location>
</feature>
<evidence type="ECO:0000259" key="5">
    <source>
        <dbReference type="PROSITE" id="PS50090"/>
    </source>
</evidence>
<dbReference type="GO" id="GO:0016020">
    <property type="term" value="C:membrane"/>
    <property type="evidence" value="ECO:0007669"/>
    <property type="project" value="UniProtKB-ARBA"/>
</dbReference>
<reference evidence="7" key="1">
    <citation type="journal article" date="2022" name="Front. Genet.">
        <title>Chromosome-Scale Assembly of the Dendrobium nobile Genome Provides Insights Into the Molecular Mechanism of the Biosynthesis of the Medicinal Active Ingredient of Dendrobium.</title>
        <authorList>
            <person name="Xu Q."/>
            <person name="Niu S.-C."/>
            <person name="Li K.-L."/>
            <person name="Zheng P.-J."/>
            <person name="Zhang X.-J."/>
            <person name="Jia Y."/>
            <person name="Liu Y."/>
            <person name="Niu Y.-X."/>
            <person name="Yu L.-H."/>
            <person name="Chen D.-F."/>
            <person name="Zhang G.-Q."/>
        </authorList>
    </citation>
    <scope>NUCLEOTIDE SEQUENCE</scope>
    <source>
        <tissue evidence="7">Leaf</tissue>
    </source>
</reference>
<dbReference type="Gene3D" id="2.20.110.10">
    <property type="entry name" value="Histone H3 K4-specific methyltransferase SET7/9 N-terminal domain"/>
    <property type="match status" value="4"/>
</dbReference>
<feature type="region of interest" description="Disordered" evidence="3">
    <location>
        <begin position="604"/>
        <end position="667"/>
    </location>
</feature>
<protein>
    <submittedName>
        <fullName evidence="7">Uncharacterized protein</fullName>
    </submittedName>
</protein>
<dbReference type="EMBL" id="JAGYWB010000017">
    <property type="protein sequence ID" value="KAI0493937.1"/>
    <property type="molecule type" value="Genomic_DNA"/>
</dbReference>
<dbReference type="SMR" id="A0A8T3ABZ7"/>
<dbReference type="SUPFAM" id="SSF46689">
    <property type="entry name" value="Homeodomain-like"/>
    <property type="match status" value="1"/>
</dbReference>
<dbReference type="Pfam" id="PF02493">
    <property type="entry name" value="MORN"/>
    <property type="match status" value="7"/>
</dbReference>
<dbReference type="GO" id="GO:0003677">
    <property type="term" value="F:DNA binding"/>
    <property type="evidence" value="ECO:0007669"/>
    <property type="project" value="UniProtKB-KW"/>
</dbReference>
<accession>A0A8T3ABZ7</accession>
<comment type="caution">
    <text evidence="7">The sequence shown here is derived from an EMBL/GenBank/DDBJ whole genome shotgun (WGS) entry which is preliminary data.</text>
</comment>
<dbReference type="Pfam" id="PF00249">
    <property type="entry name" value="Myb_DNA-binding"/>
    <property type="match status" value="1"/>
</dbReference>
<dbReference type="FunFam" id="2.20.110.10:FF:000002">
    <property type="entry name" value="Phosphatidylinositol 4-phosphate 5-kinase 8"/>
    <property type="match status" value="3"/>
</dbReference>
<proteinExistence type="predicted"/>
<dbReference type="InterPro" id="IPR009057">
    <property type="entry name" value="Homeodomain-like_sf"/>
</dbReference>
<feature type="domain" description="Myb-like" evidence="5">
    <location>
        <begin position="868"/>
        <end position="918"/>
    </location>
</feature>
<evidence type="ECO:0000256" key="4">
    <source>
        <dbReference type="SAM" id="Phobius"/>
    </source>
</evidence>
<gene>
    <name evidence="7" type="ORF">KFK09_024064</name>
</gene>
<dbReference type="SMART" id="SM00717">
    <property type="entry name" value="SANT"/>
    <property type="match status" value="1"/>
</dbReference>
<feature type="domain" description="HTH myb-type" evidence="6">
    <location>
        <begin position="868"/>
        <end position="924"/>
    </location>
</feature>
<evidence type="ECO:0000256" key="2">
    <source>
        <dbReference type="ARBA" id="ARBA00023125"/>
    </source>
</evidence>
<keyword evidence="4" id="KW-0472">Membrane</keyword>
<dbReference type="SMART" id="SM00698">
    <property type="entry name" value="MORN"/>
    <property type="match status" value="7"/>
</dbReference>
<evidence type="ECO:0000256" key="1">
    <source>
        <dbReference type="ARBA" id="ARBA00022737"/>
    </source>
</evidence>
<evidence type="ECO:0000259" key="6">
    <source>
        <dbReference type="PROSITE" id="PS51294"/>
    </source>
</evidence>
<dbReference type="InterPro" id="IPR001005">
    <property type="entry name" value="SANT/Myb"/>
</dbReference>
<keyword evidence="8" id="KW-1185">Reference proteome</keyword>
<keyword evidence="2" id="KW-0238">DNA-binding</keyword>
<dbReference type="PANTHER" id="PTHR23084:SF179">
    <property type="entry name" value="OS10G0565000 PROTEIN"/>
    <property type="match status" value="1"/>
</dbReference>
<evidence type="ECO:0000313" key="7">
    <source>
        <dbReference type="EMBL" id="KAI0493937.1"/>
    </source>
</evidence>
<keyword evidence="1" id="KW-0677">Repeat</keyword>
<name>A0A8T3ABZ7_DENNO</name>
<dbReference type="AlphaFoldDB" id="A0A8T3ABZ7"/>
<evidence type="ECO:0000256" key="3">
    <source>
        <dbReference type="SAM" id="MobiDB-lite"/>
    </source>
</evidence>
<dbReference type="Proteomes" id="UP000829196">
    <property type="component" value="Unassembled WGS sequence"/>
</dbReference>
<organism evidence="7 8">
    <name type="scientific">Dendrobium nobile</name>
    <name type="common">Orchid</name>
    <dbReference type="NCBI Taxonomy" id="94219"/>
    <lineage>
        <taxon>Eukaryota</taxon>
        <taxon>Viridiplantae</taxon>
        <taxon>Streptophyta</taxon>
        <taxon>Embryophyta</taxon>
        <taxon>Tracheophyta</taxon>
        <taxon>Spermatophyta</taxon>
        <taxon>Magnoliopsida</taxon>
        <taxon>Liliopsida</taxon>
        <taxon>Asparagales</taxon>
        <taxon>Orchidaceae</taxon>
        <taxon>Epidendroideae</taxon>
        <taxon>Malaxideae</taxon>
        <taxon>Dendrobiinae</taxon>
        <taxon>Dendrobium</taxon>
    </lineage>
</organism>
<dbReference type="OrthoDB" id="437960at2759"/>
<dbReference type="InterPro" id="IPR003409">
    <property type="entry name" value="MORN"/>
</dbReference>
<dbReference type="CDD" id="cd00167">
    <property type="entry name" value="SANT"/>
    <property type="match status" value="1"/>
</dbReference>
<dbReference type="SUPFAM" id="SSF82185">
    <property type="entry name" value="Histone H3 K4-specific methyltransferase SET7/9 N-terminal domain"/>
    <property type="match status" value="2"/>
</dbReference>
<feature type="transmembrane region" description="Helical" evidence="4">
    <location>
        <begin position="155"/>
        <end position="185"/>
    </location>
</feature>
<dbReference type="PROSITE" id="PS51294">
    <property type="entry name" value="HTH_MYB"/>
    <property type="match status" value="1"/>
</dbReference>
<keyword evidence="4" id="KW-1133">Transmembrane helix</keyword>